<dbReference type="OrthoDB" id="5558646at2759"/>
<sequence length="348" mass="35349">MKTTSFLALAAASALQMVSAHSTVYNILVNDVDQGLGNSASGYIRSPPNNSPIVDVTSKDMTCNVGGSKAAAKTIDVKAGDKVTFEWHHNNNSPADDIIDLSHKGPVLTYIAPTSSNGEGNVWVKLAEEGLSGGKWAVETLVANRGKHSITLPTGLAAGEYLLRPEIIALHEGDRPSGAQFYMGCVQVKVSGSGSTNLPAGVAIPGAYKATDAGVLFNLYNNPTSYSIPGPKVWDGATGGAAPAPAPSAAPSSTPTTPKPSASAVAPKPSASAPASSPKPSTVAPAPSAVAPKPSATAAPAPGNGNGGALPKTFTLETFIAWLRTAAGAETAKKLRRAHPRAFANLNL</sequence>
<evidence type="ECO:0000259" key="14">
    <source>
        <dbReference type="Pfam" id="PF03443"/>
    </source>
</evidence>
<dbReference type="GO" id="GO:0005576">
    <property type="term" value="C:extracellular region"/>
    <property type="evidence" value="ECO:0007669"/>
    <property type="project" value="UniProtKB-SubCell"/>
</dbReference>
<proteinExistence type="inferred from homology"/>
<evidence type="ECO:0000256" key="1">
    <source>
        <dbReference type="ARBA" id="ARBA00001973"/>
    </source>
</evidence>
<evidence type="ECO:0000256" key="2">
    <source>
        <dbReference type="ARBA" id="ARBA00004613"/>
    </source>
</evidence>
<reference evidence="15" key="1">
    <citation type="journal article" date="2021" name="Nat. Commun.">
        <title>Genetic determinants of endophytism in the Arabidopsis root mycobiome.</title>
        <authorList>
            <person name="Mesny F."/>
            <person name="Miyauchi S."/>
            <person name="Thiergart T."/>
            <person name="Pickel B."/>
            <person name="Atanasova L."/>
            <person name="Karlsson M."/>
            <person name="Huettel B."/>
            <person name="Barry K.W."/>
            <person name="Haridas S."/>
            <person name="Chen C."/>
            <person name="Bauer D."/>
            <person name="Andreopoulos W."/>
            <person name="Pangilinan J."/>
            <person name="LaButti K."/>
            <person name="Riley R."/>
            <person name="Lipzen A."/>
            <person name="Clum A."/>
            <person name="Drula E."/>
            <person name="Henrissat B."/>
            <person name="Kohler A."/>
            <person name="Grigoriev I.V."/>
            <person name="Martin F.M."/>
            <person name="Hacquard S."/>
        </authorList>
    </citation>
    <scope>NUCLEOTIDE SEQUENCE</scope>
    <source>
        <strain evidence="15">MPI-CAGE-CH-0243</strain>
    </source>
</reference>
<dbReference type="AlphaFoldDB" id="A0A9P9EI80"/>
<keyword evidence="3 11" id="KW-0964">Secreted</keyword>
<keyword evidence="4 11" id="KW-0136">Cellulose degradation</keyword>
<dbReference type="EC" id="1.14.99.56" evidence="11"/>
<comment type="caution">
    <text evidence="15">The sequence shown here is derived from an EMBL/GenBank/DDBJ whole genome shotgun (WGS) entry which is preliminary data.</text>
</comment>
<evidence type="ECO:0000256" key="5">
    <source>
        <dbReference type="ARBA" id="ARBA00023008"/>
    </source>
</evidence>
<dbReference type="Gene3D" id="2.70.50.70">
    <property type="match status" value="1"/>
</dbReference>
<evidence type="ECO:0000256" key="9">
    <source>
        <dbReference type="ARBA" id="ARBA00044502"/>
    </source>
</evidence>
<dbReference type="Pfam" id="PF03443">
    <property type="entry name" value="AA9"/>
    <property type="match status" value="1"/>
</dbReference>
<comment type="cofactor">
    <cofactor evidence="1">
        <name>Cu(2+)</name>
        <dbReference type="ChEBI" id="CHEBI:29036"/>
    </cofactor>
</comment>
<feature type="domain" description="Auxiliary Activity family 9 catalytic" evidence="14">
    <location>
        <begin position="21"/>
        <end position="226"/>
    </location>
</feature>
<comment type="function">
    <text evidence="11">Lytic polysaccharide monooxygenase (LMPO) that depolymerizes crystalline and amorphous polysaccharides via the oxidation of scissile alpha- or beta-(1-4)-glycosidic bonds, yielding C1 and/or C4 oxidation products. Catalysis by LPMOs requires the reduction of the active-site copper from Cu(II) to Cu(I) by a reducing agent and H(2)O(2) or O(2) as a cosubstrate.</text>
</comment>
<dbReference type="InterPro" id="IPR049892">
    <property type="entry name" value="AA9"/>
</dbReference>
<keyword evidence="13" id="KW-0732">Signal</keyword>
<evidence type="ECO:0000256" key="4">
    <source>
        <dbReference type="ARBA" id="ARBA00023001"/>
    </source>
</evidence>
<dbReference type="Proteomes" id="UP000700596">
    <property type="component" value="Unassembled WGS sequence"/>
</dbReference>
<dbReference type="GO" id="GO:0030245">
    <property type="term" value="P:cellulose catabolic process"/>
    <property type="evidence" value="ECO:0007669"/>
    <property type="project" value="UniProtKB-UniRule"/>
</dbReference>
<gene>
    <name evidence="15" type="ORF">B0J11DRAFT_52</name>
</gene>
<evidence type="ECO:0000256" key="13">
    <source>
        <dbReference type="SAM" id="SignalP"/>
    </source>
</evidence>
<keyword evidence="5" id="KW-0186">Copper</keyword>
<keyword evidence="6 11" id="KW-1015">Disulfide bond</keyword>
<comment type="catalytic activity">
    <reaction evidence="10 11">
        <text>[(1-&gt;4)-beta-D-glucosyl]n+m + reduced acceptor + O2 = 4-dehydro-beta-D-glucosyl-[(1-&gt;4)-beta-D-glucosyl]n-1 + [(1-&gt;4)-beta-D-glucosyl]m + acceptor + H2O.</text>
        <dbReference type="EC" id="1.14.99.56"/>
    </reaction>
</comment>
<dbReference type="CDD" id="cd21175">
    <property type="entry name" value="LPMO_AA9"/>
    <property type="match status" value="1"/>
</dbReference>
<feature type="region of interest" description="Disordered" evidence="12">
    <location>
        <begin position="238"/>
        <end position="306"/>
    </location>
</feature>
<dbReference type="PANTHER" id="PTHR33353:SF17">
    <property type="entry name" value="ENDO-BETA-1,4-GLUCANASE D"/>
    <property type="match status" value="1"/>
</dbReference>
<evidence type="ECO:0000256" key="11">
    <source>
        <dbReference type="RuleBase" id="RU368122"/>
    </source>
</evidence>
<dbReference type="GO" id="GO:0030248">
    <property type="term" value="F:cellulose binding"/>
    <property type="evidence" value="ECO:0007669"/>
    <property type="project" value="UniProtKB-UniRule"/>
</dbReference>
<evidence type="ECO:0000313" key="16">
    <source>
        <dbReference type="Proteomes" id="UP000700596"/>
    </source>
</evidence>
<evidence type="ECO:0000256" key="12">
    <source>
        <dbReference type="SAM" id="MobiDB-lite"/>
    </source>
</evidence>
<dbReference type="InterPro" id="IPR005103">
    <property type="entry name" value="AA9_LPMO"/>
</dbReference>
<dbReference type="EMBL" id="JAGMWT010000001">
    <property type="protein sequence ID" value="KAH7137917.1"/>
    <property type="molecule type" value="Genomic_DNA"/>
</dbReference>
<feature type="chain" id="PRO_5040249445" description="AA9 family lytic polysaccharide monooxygenase" evidence="13">
    <location>
        <begin position="21"/>
        <end position="348"/>
    </location>
</feature>
<dbReference type="GO" id="GO:0008810">
    <property type="term" value="F:cellulase activity"/>
    <property type="evidence" value="ECO:0007669"/>
    <property type="project" value="UniProtKB-UniRule"/>
</dbReference>
<evidence type="ECO:0000256" key="3">
    <source>
        <dbReference type="ARBA" id="ARBA00022525"/>
    </source>
</evidence>
<dbReference type="PANTHER" id="PTHR33353">
    <property type="entry name" value="PUTATIVE (AFU_ORTHOLOGUE AFUA_1G12560)-RELATED"/>
    <property type="match status" value="1"/>
</dbReference>
<protein>
    <recommendedName>
        <fullName evidence="11">AA9 family lytic polysaccharide monooxygenase</fullName>
        <ecNumber evidence="11">1.14.99.56</ecNumber>
    </recommendedName>
    <alternativeName>
        <fullName evidence="11">Endo-beta-1,4-glucanase</fullName>
    </alternativeName>
    <alternativeName>
        <fullName evidence="11">Glycosyl hydrolase 61 family protein</fullName>
    </alternativeName>
</protein>
<keyword evidence="16" id="KW-1185">Reference proteome</keyword>
<keyword evidence="7 11" id="KW-0119">Carbohydrate metabolism</keyword>
<keyword evidence="8 11" id="KW-0624">Polysaccharide degradation</keyword>
<accession>A0A9P9EI80</accession>
<name>A0A9P9EI80_9PLEO</name>
<evidence type="ECO:0000256" key="10">
    <source>
        <dbReference type="ARBA" id="ARBA00045077"/>
    </source>
</evidence>
<comment type="subcellular location">
    <subcellularLocation>
        <location evidence="2 11">Secreted</location>
    </subcellularLocation>
</comment>
<organism evidence="15 16">
    <name type="scientific">Dendryphion nanum</name>
    <dbReference type="NCBI Taxonomy" id="256645"/>
    <lineage>
        <taxon>Eukaryota</taxon>
        <taxon>Fungi</taxon>
        <taxon>Dikarya</taxon>
        <taxon>Ascomycota</taxon>
        <taxon>Pezizomycotina</taxon>
        <taxon>Dothideomycetes</taxon>
        <taxon>Pleosporomycetidae</taxon>
        <taxon>Pleosporales</taxon>
        <taxon>Torulaceae</taxon>
        <taxon>Dendryphion</taxon>
    </lineage>
</organism>
<evidence type="ECO:0000256" key="6">
    <source>
        <dbReference type="ARBA" id="ARBA00023157"/>
    </source>
</evidence>
<comment type="similarity">
    <text evidence="9">Belongs to the polysaccharide monooxygenase AA9 family.</text>
</comment>
<comment type="domain">
    <text evidence="11">Has a modular structure: an endo-beta-1,4-glucanase catalytic module at the N-terminus, a linker rich in serines and threonines, and a C-terminal carbohydrate-binding module (CBM).</text>
</comment>
<evidence type="ECO:0000256" key="8">
    <source>
        <dbReference type="ARBA" id="ARBA00023326"/>
    </source>
</evidence>
<feature type="compositionally biased region" description="Low complexity" evidence="12">
    <location>
        <begin position="241"/>
        <end position="303"/>
    </location>
</feature>
<evidence type="ECO:0000256" key="7">
    <source>
        <dbReference type="ARBA" id="ARBA00023277"/>
    </source>
</evidence>
<evidence type="ECO:0000313" key="15">
    <source>
        <dbReference type="EMBL" id="KAH7137917.1"/>
    </source>
</evidence>
<feature type="signal peptide" evidence="13">
    <location>
        <begin position="1"/>
        <end position="20"/>
    </location>
</feature>